<feature type="binding site" description="covalent" evidence="8">
    <location>
        <position position="210"/>
    </location>
    <ligand>
        <name>heme c</name>
        <dbReference type="ChEBI" id="CHEBI:61717"/>
        <label>2</label>
    </ligand>
</feature>
<keyword evidence="4 10" id="KW-0732">Signal</keyword>
<dbReference type="PIRSF" id="PIRSF000294">
    <property type="entry name" value="Cytochrome-c_peroxidase"/>
    <property type="match status" value="1"/>
</dbReference>
<evidence type="ECO:0000313" key="13">
    <source>
        <dbReference type="Proteomes" id="UP000035352"/>
    </source>
</evidence>
<dbReference type="GO" id="GO:0020037">
    <property type="term" value="F:heme binding"/>
    <property type="evidence" value="ECO:0007669"/>
    <property type="project" value="InterPro"/>
</dbReference>
<dbReference type="InterPro" id="IPR004852">
    <property type="entry name" value="Di-haem_cyt_c_peroxidsae"/>
</dbReference>
<reference evidence="12 13" key="1">
    <citation type="submission" date="2015-05" db="EMBL/GenBank/DDBJ databases">
        <authorList>
            <person name="Tang B."/>
            <person name="Yu Y."/>
        </authorList>
    </citation>
    <scope>NUCLEOTIDE SEQUENCE [LARGE SCALE GENOMIC DNA]</scope>
    <source>
        <strain evidence="12 13">DSM 7029</strain>
    </source>
</reference>
<feature type="binding site" description="covalent" evidence="8">
    <location>
        <position position="65"/>
    </location>
    <ligand>
        <name>heme c</name>
        <dbReference type="ChEBI" id="CHEBI:61717"/>
        <label>1</label>
    </ligand>
</feature>
<organism evidence="12 13">
    <name type="scientific">Caldimonas brevitalea</name>
    <dbReference type="NCBI Taxonomy" id="413882"/>
    <lineage>
        <taxon>Bacteria</taxon>
        <taxon>Pseudomonadati</taxon>
        <taxon>Pseudomonadota</taxon>
        <taxon>Betaproteobacteria</taxon>
        <taxon>Burkholderiales</taxon>
        <taxon>Sphaerotilaceae</taxon>
        <taxon>Caldimonas</taxon>
    </lineage>
</organism>
<feature type="binding site" description="axial binding residue" evidence="9">
    <location>
        <position position="69"/>
    </location>
    <ligand>
        <name>heme c</name>
        <dbReference type="ChEBI" id="CHEBI:61717"/>
        <label>1</label>
    </ligand>
    <ligandPart>
        <name>Fe</name>
        <dbReference type="ChEBI" id="CHEBI:18248"/>
    </ligandPart>
</feature>
<protein>
    <submittedName>
        <fullName evidence="12">Cytochrome B6</fullName>
    </submittedName>
</protein>
<comment type="PTM">
    <text evidence="8">Binds 2 heme groups per subunit.</text>
</comment>
<dbReference type="KEGG" id="pbh:AAW51_2673"/>
<dbReference type="PATRIC" id="fig|413882.6.peg.2787"/>
<feature type="binding site" description="axial binding residue" evidence="9">
    <location>
        <position position="211"/>
    </location>
    <ligand>
        <name>heme c</name>
        <dbReference type="ChEBI" id="CHEBI:61717"/>
        <label>2</label>
    </ligand>
    <ligandPart>
        <name>Fe</name>
        <dbReference type="ChEBI" id="CHEBI:18248"/>
    </ligandPart>
</feature>
<dbReference type="GO" id="GO:0009055">
    <property type="term" value="F:electron transfer activity"/>
    <property type="evidence" value="ECO:0007669"/>
    <property type="project" value="InterPro"/>
</dbReference>
<evidence type="ECO:0000256" key="4">
    <source>
        <dbReference type="ARBA" id="ARBA00022729"/>
    </source>
</evidence>
<dbReference type="InterPro" id="IPR036909">
    <property type="entry name" value="Cyt_c-like_dom_sf"/>
</dbReference>
<dbReference type="STRING" id="413882.AAW51_2673"/>
<dbReference type="AlphaFoldDB" id="A0A0G3BIU6"/>
<proteinExistence type="predicted"/>
<dbReference type="PANTHER" id="PTHR30600:SF7">
    <property type="entry name" value="CYTOCHROME C PEROXIDASE-RELATED"/>
    <property type="match status" value="1"/>
</dbReference>
<sequence length="321" mass="34849">MGAQRTVVAWLAALCGTVTGASAVAPSEEPLAPLPAKPAADPRQLALGAQLFRDTRFAKDNTVACISCHSPRHGGADPRRLSVGSGGVTHVYNTPTVLNAALNFRQQWSGGAASLEEVVGIVLRSPRVFNSSWDELLGKLRRDSELVQRFEEAYPEGLTADTVADALAVYQRSLLTPSRFDRYLQGDVHAITDDERRGYERFKAYGCAGCHQGVNVGGNMFQRFGVVGDYFQARGVAGRPLTDADRGRYNVTDKPSDLFVFKVPGLRNVALTAPYFHDGSARTLEEAVDAMFRFQLGRQAPAEDKEAIIRFLGSLTGDTVE</sequence>
<dbReference type="SUPFAM" id="SSF46626">
    <property type="entry name" value="Cytochrome c"/>
    <property type="match status" value="2"/>
</dbReference>
<evidence type="ECO:0000256" key="5">
    <source>
        <dbReference type="ARBA" id="ARBA00022764"/>
    </source>
</evidence>
<dbReference type="GO" id="GO:0004130">
    <property type="term" value="F:cytochrome-c peroxidase activity"/>
    <property type="evidence" value="ECO:0007669"/>
    <property type="project" value="TreeGrafter"/>
</dbReference>
<keyword evidence="5" id="KW-0574">Periplasm</keyword>
<gene>
    <name evidence="12" type="ORF">AAW51_2673</name>
</gene>
<keyword evidence="13" id="KW-1185">Reference proteome</keyword>
<evidence type="ECO:0000256" key="3">
    <source>
        <dbReference type="ARBA" id="ARBA00022723"/>
    </source>
</evidence>
<evidence type="ECO:0000256" key="7">
    <source>
        <dbReference type="ARBA" id="ARBA00023004"/>
    </source>
</evidence>
<dbReference type="Proteomes" id="UP000035352">
    <property type="component" value="Chromosome"/>
</dbReference>
<dbReference type="PANTHER" id="PTHR30600">
    <property type="entry name" value="CYTOCHROME C PEROXIDASE-RELATED"/>
    <property type="match status" value="1"/>
</dbReference>
<evidence type="ECO:0000256" key="9">
    <source>
        <dbReference type="PIRSR" id="PIRSR000294-2"/>
    </source>
</evidence>
<feature type="domain" description="Cytochrome c" evidence="11">
    <location>
        <begin position="193"/>
        <end position="316"/>
    </location>
</feature>
<feature type="chain" id="PRO_5002551651" evidence="10">
    <location>
        <begin position="24"/>
        <end position="321"/>
    </location>
</feature>
<feature type="domain" description="Cytochrome c" evidence="11">
    <location>
        <begin position="43"/>
        <end position="174"/>
    </location>
</feature>
<comment type="cofactor">
    <cofactor evidence="8">
        <name>heme</name>
        <dbReference type="ChEBI" id="CHEBI:30413"/>
    </cofactor>
    <text evidence="8">Binds 2 heme groups.</text>
</comment>
<evidence type="ECO:0000256" key="6">
    <source>
        <dbReference type="ARBA" id="ARBA00023002"/>
    </source>
</evidence>
<name>A0A0G3BIU6_9BURK</name>
<dbReference type="GO" id="GO:0046872">
    <property type="term" value="F:metal ion binding"/>
    <property type="evidence" value="ECO:0007669"/>
    <property type="project" value="UniProtKB-KW"/>
</dbReference>
<dbReference type="Pfam" id="PF03150">
    <property type="entry name" value="CCP_MauG"/>
    <property type="match status" value="1"/>
</dbReference>
<dbReference type="InterPro" id="IPR026259">
    <property type="entry name" value="MauG/Cytc_peroxidase"/>
</dbReference>
<feature type="signal peptide" evidence="10">
    <location>
        <begin position="1"/>
        <end position="23"/>
    </location>
</feature>
<evidence type="ECO:0000256" key="10">
    <source>
        <dbReference type="SAM" id="SignalP"/>
    </source>
</evidence>
<evidence type="ECO:0000259" key="11">
    <source>
        <dbReference type="PROSITE" id="PS51007"/>
    </source>
</evidence>
<keyword evidence="2 8" id="KW-0349">Heme</keyword>
<dbReference type="PROSITE" id="PS51007">
    <property type="entry name" value="CYTC"/>
    <property type="match status" value="2"/>
</dbReference>
<evidence type="ECO:0000256" key="2">
    <source>
        <dbReference type="ARBA" id="ARBA00022617"/>
    </source>
</evidence>
<dbReference type="InterPro" id="IPR009056">
    <property type="entry name" value="Cyt_c-like_dom"/>
</dbReference>
<dbReference type="GO" id="GO:0042597">
    <property type="term" value="C:periplasmic space"/>
    <property type="evidence" value="ECO:0007669"/>
    <property type="project" value="UniProtKB-SubCell"/>
</dbReference>
<dbReference type="Gene3D" id="1.10.760.10">
    <property type="entry name" value="Cytochrome c-like domain"/>
    <property type="match status" value="2"/>
</dbReference>
<evidence type="ECO:0000256" key="1">
    <source>
        <dbReference type="ARBA" id="ARBA00004418"/>
    </source>
</evidence>
<keyword evidence="7 9" id="KW-0408">Iron</keyword>
<feature type="binding site" description="axial binding residue" evidence="9">
    <location>
        <position position="291"/>
    </location>
    <ligand>
        <name>heme c</name>
        <dbReference type="ChEBI" id="CHEBI:61717"/>
        <label>2</label>
    </ligand>
    <ligandPart>
        <name>Fe</name>
        <dbReference type="ChEBI" id="CHEBI:18248"/>
    </ligandPart>
</feature>
<dbReference type="InterPro" id="IPR051395">
    <property type="entry name" value="Cytochrome_c_Peroxidase/MauG"/>
</dbReference>
<dbReference type="OrthoDB" id="9805202at2"/>
<feature type="binding site" description="covalent" evidence="8">
    <location>
        <position position="207"/>
    </location>
    <ligand>
        <name>heme c</name>
        <dbReference type="ChEBI" id="CHEBI:61717"/>
        <label>2</label>
    </ligand>
</feature>
<evidence type="ECO:0000313" key="12">
    <source>
        <dbReference type="EMBL" id="AKJ29364.1"/>
    </source>
</evidence>
<keyword evidence="6" id="KW-0560">Oxidoreductase</keyword>
<evidence type="ECO:0000256" key="8">
    <source>
        <dbReference type="PIRSR" id="PIRSR000294-1"/>
    </source>
</evidence>
<dbReference type="EMBL" id="CP011371">
    <property type="protein sequence ID" value="AKJ29364.1"/>
    <property type="molecule type" value="Genomic_DNA"/>
</dbReference>
<keyword evidence="3 9" id="KW-0479">Metal-binding</keyword>
<feature type="binding site" description="covalent" evidence="8">
    <location>
        <position position="68"/>
    </location>
    <ligand>
        <name>heme c</name>
        <dbReference type="ChEBI" id="CHEBI:61717"/>
        <label>1</label>
    </ligand>
</feature>
<comment type="subcellular location">
    <subcellularLocation>
        <location evidence="1">Periplasm</location>
    </subcellularLocation>
</comment>
<dbReference type="RefSeq" id="WP_047195012.1">
    <property type="nucleotide sequence ID" value="NZ_CP011371.1"/>
</dbReference>
<accession>A0A0G3BIU6</accession>